<reference evidence="2 4" key="1">
    <citation type="submission" date="2017-12" db="EMBL/GenBank/DDBJ databases">
        <title>Phylogenetic diversity of female urinary microbiome.</title>
        <authorList>
            <person name="Thomas-White K."/>
            <person name="Wolfe A.J."/>
        </authorList>
    </citation>
    <scope>NUCLEOTIDE SEQUENCE [LARGE SCALE GENOMIC DNA]</scope>
    <source>
        <strain evidence="2 4">UMB0085</strain>
    </source>
</reference>
<feature type="domain" description="Beta-lactamase-related" evidence="1">
    <location>
        <begin position="13"/>
        <end position="267"/>
    </location>
</feature>
<dbReference type="Proteomes" id="UP000235119">
    <property type="component" value="Unassembled WGS sequence"/>
</dbReference>
<dbReference type="PANTHER" id="PTHR46825:SF9">
    <property type="entry name" value="BETA-LACTAMASE-RELATED DOMAIN-CONTAINING PROTEIN"/>
    <property type="match status" value="1"/>
</dbReference>
<evidence type="ECO:0000313" key="3">
    <source>
        <dbReference type="EMBL" id="QHQ68877.1"/>
    </source>
</evidence>
<dbReference type="GO" id="GO:0016787">
    <property type="term" value="F:hydrolase activity"/>
    <property type="evidence" value="ECO:0007669"/>
    <property type="project" value="UniProtKB-KW"/>
</dbReference>
<organism evidence="2 4">
    <name type="scientific">Lactobacillus crispatus</name>
    <dbReference type="NCBI Taxonomy" id="47770"/>
    <lineage>
        <taxon>Bacteria</taxon>
        <taxon>Bacillati</taxon>
        <taxon>Bacillota</taxon>
        <taxon>Bacilli</taxon>
        <taxon>Lactobacillales</taxon>
        <taxon>Lactobacillaceae</taxon>
        <taxon>Lactobacillus</taxon>
    </lineage>
</organism>
<dbReference type="Proteomes" id="UP000464915">
    <property type="component" value="Chromosome"/>
</dbReference>
<dbReference type="EMBL" id="CP047142">
    <property type="protein sequence ID" value="QHQ68877.1"/>
    <property type="molecule type" value="Genomic_DNA"/>
</dbReference>
<accession>A0A1C2D5E3</accession>
<dbReference type="InterPro" id="IPR001466">
    <property type="entry name" value="Beta-lactam-related"/>
</dbReference>
<dbReference type="Pfam" id="PF00144">
    <property type="entry name" value="Beta-lactamase"/>
    <property type="match status" value="1"/>
</dbReference>
<name>A0A1C2D5E3_9LACO</name>
<evidence type="ECO:0000313" key="2">
    <source>
        <dbReference type="EMBL" id="PLT12101.1"/>
    </source>
</evidence>
<evidence type="ECO:0000313" key="4">
    <source>
        <dbReference type="Proteomes" id="UP000235119"/>
    </source>
</evidence>
<protein>
    <submittedName>
        <fullName evidence="2">Penicillin-binding protein</fullName>
    </submittedName>
    <submittedName>
        <fullName evidence="3">Serine hydrolase</fullName>
    </submittedName>
</protein>
<dbReference type="InterPro" id="IPR050491">
    <property type="entry name" value="AmpC-like"/>
</dbReference>
<evidence type="ECO:0000259" key="1">
    <source>
        <dbReference type="Pfam" id="PF00144"/>
    </source>
</evidence>
<reference evidence="3 5" key="2">
    <citation type="submission" date="2019-12" db="EMBL/GenBank/DDBJ databases">
        <title>Complete Genome Sequences of Lactobacillus strains, C25 and P38, Isolated from Chicken Cecum.</title>
        <authorList>
            <person name="Hassan H.M."/>
            <person name="Mendoza M."/>
            <person name="Rezvani M."/>
            <person name="Koci M.D."/>
            <person name="Dickey A.N."/>
            <person name="Scholl E.H."/>
        </authorList>
    </citation>
    <scope>NUCLEOTIDE SEQUENCE [LARGE SCALE GENOMIC DNA]</scope>
    <source>
        <strain evidence="3 5">C25</strain>
    </source>
</reference>
<keyword evidence="3" id="KW-0378">Hydrolase</keyword>
<dbReference type="InterPro" id="IPR012338">
    <property type="entry name" value="Beta-lactam/transpept-like"/>
</dbReference>
<dbReference type="Gene3D" id="3.40.710.10">
    <property type="entry name" value="DD-peptidase/beta-lactamase superfamily"/>
    <property type="match status" value="1"/>
</dbReference>
<dbReference type="EMBL" id="PKIW01000003">
    <property type="protein sequence ID" value="PLT12101.1"/>
    <property type="molecule type" value="Genomic_DNA"/>
</dbReference>
<proteinExistence type="predicted"/>
<evidence type="ECO:0000313" key="5">
    <source>
        <dbReference type="Proteomes" id="UP000464915"/>
    </source>
</evidence>
<dbReference type="SUPFAM" id="SSF56601">
    <property type="entry name" value="beta-lactamase/transpeptidase-like"/>
    <property type="match status" value="1"/>
</dbReference>
<dbReference type="PANTHER" id="PTHR46825">
    <property type="entry name" value="D-ALANYL-D-ALANINE-CARBOXYPEPTIDASE/ENDOPEPTIDASE AMPH"/>
    <property type="match status" value="1"/>
</dbReference>
<sequence length="313" mass="35282">MRQAIDHVGVKGSVLVINHGKVLLNYATDNKPDTSYLINSVQKSMTAAMVMHEVEKGKLKLSDKLAKFYPNVEGADSVKISNLINMTSGLDLQTDQQLGTPEFISDEENIKHDAQYTVFDGRKLGKWNYTSVNYIFLCGILSKLEKKSYEQLFHDTYIKPLKLTHSEFLWSDKAKLLASHWVPGYEMREGEYVKVNHAKAVKDAHNELGAGSIVMSNADLAKTMQYILAGKILTNKSRKVLFKGQAPSYYNGGLYNLKHYKAANGAGEGYYTFMRATKDGQNMIILQDNHTASGEFKKIKKKINRAMTMMLEF</sequence>
<dbReference type="AlphaFoldDB" id="A0A1C2D5E3"/>
<accession>A0A6P1U1L7</accession>
<dbReference type="RefSeq" id="WP_065990205.1">
    <property type="nucleotide sequence ID" value="NZ_CP047142.1"/>
</dbReference>
<gene>
    <name evidence="2" type="ORF">CYJ79_01120</name>
    <name evidence="3" type="ORF">GSR61_10195</name>
</gene>